<accession>A0A0P9PTI1</accession>
<evidence type="ECO:0000313" key="1">
    <source>
        <dbReference type="EMBL" id="RMP16395.1"/>
    </source>
</evidence>
<dbReference type="EMBL" id="RBQG01000081">
    <property type="protein sequence ID" value="RMP16395.1"/>
    <property type="molecule type" value="Genomic_DNA"/>
</dbReference>
<gene>
    <name evidence="1" type="ORF">ALQ28_04608</name>
</gene>
<organism evidence="1 2">
    <name type="scientific">Pseudomonas syringae pv. delphinii</name>
    <dbReference type="NCBI Taxonomy" id="192088"/>
    <lineage>
        <taxon>Bacteria</taxon>
        <taxon>Pseudomonadati</taxon>
        <taxon>Pseudomonadota</taxon>
        <taxon>Gammaproteobacteria</taxon>
        <taxon>Pseudomonadales</taxon>
        <taxon>Pseudomonadaceae</taxon>
        <taxon>Pseudomonas</taxon>
    </lineage>
</organism>
<proteinExistence type="predicted"/>
<evidence type="ECO:0000313" key="2">
    <source>
        <dbReference type="Proteomes" id="UP000267908"/>
    </source>
</evidence>
<dbReference type="AlphaFoldDB" id="A0A0P9PTI1"/>
<reference evidence="1 2" key="1">
    <citation type="submission" date="2018-08" db="EMBL/GenBank/DDBJ databases">
        <title>Recombination of ecologically and evolutionarily significant loci maintains genetic cohesion in the Pseudomonas syringae species complex.</title>
        <authorList>
            <person name="Dillon M."/>
            <person name="Thakur S."/>
            <person name="Almeida R.N.D."/>
            <person name="Weir B.S."/>
            <person name="Guttman D.S."/>
        </authorList>
    </citation>
    <scope>NUCLEOTIDE SEQUENCE [LARGE SCALE GENOMIC DNA]</scope>
    <source>
        <strain evidence="1 2">ICMP 4330</strain>
    </source>
</reference>
<dbReference type="Proteomes" id="UP000267908">
    <property type="component" value="Unassembled WGS sequence"/>
</dbReference>
<name>A0A0P9PTI1_9PSED</name>
<sequence length="46" mass="5516">MPFFLLKLLMTMQPDIAPNPHSTRPGLFRRFSVAPMMDWTNLFERY</sequence>
<protein>
    <submittedName>
        <fullName evidence="1">tRNA-dihydrouridine synthase</fullName>
    </submittedName>
</protein>
<comment type="caution">
    <text evidence="1">The sequence shown here is derived from an EMBL/GenBank/DDBJ whole genome shotgun (WGS) entry which is preliminary data.</text>
</comment>